<dbReference type="InterPro" id="IPR033397">
    <property type="entry name" value="Metallo_peptidase_C"/>
</dbReference>
<reference evidence="3 4" key="3">
    <citation type="submission" date="2021-02" db="EMBL/GenBank/DDBJ databases">
        <authorList>
            <person name="Merkel A.Y."/>
        </authorList>
    </citation>
    <scope>NUCLEOTIDE SEQUENCE [LARGE SCALE GENOMIC DNA]</scope>
    <source>
        <strain evidence="3 4">T05b</strain>
    </source>
</reference>
<dbReference type="Pfam" id="PF17033">
    <property type="entry name" value="Peptidase_M99"/>
    <property type="match status" value="1"/>
</dbReference>
<dbReference type="InterPro" id="IPR031489">
    <property type="entry name" value="Peptidase_M99"/>
</dbReference>
<name>A0ABS2WPN9_9BACT</name>
<dbReference type="Pfam" id="PF17129">
    <property type="entry name" value="Peptidase_M99_C"/>
    <property type="match status" value="1"/>
</dbReference>
<dbReference type="Proteomes" id="UP000703590">
    <property type="component" value="Unassembled WGS sequence"/>
</dbReference>
<reference evidence="4" key="2">
    <citation type="submission" date="2021-02" db="EMBL/GenBank/DDBJ databases">
        <title>Sulfurospirillum tamanensis sp. nov.</title>
        <authorList>
            <person name="Merkel A.Y."/>
        </authorList>
    </citation>
    <scope>NUCLEOTIDE SEQUENCE [LARGE SCALE GENOMIC DNA]</scope>
    <source>
        <strain evidence="4">T05b</strain>
    </source>
</reference>
<keyword evidence="4" id="KW-1185">Reference proteome</keyword>
<protein>
    <submittedName>
        <fullName evidence="3">Succinylglutamate desuccinylase/aspartoacylase family protein</fullName>
    </submittedName>
</protein>
<feature type="domain" description="D,L-carboxypeptidase peptidase" evidence="1">
    <location>
        <begin position="25"/>
        <end position="264"/>
    </location>
</feature>
<sequence length="431" mass="49086">MRIVLTLFLIHGLLFGALRHFGIYEMEGKEQGNKLLVIGGIHGDEPGGYFAPALVVQHYTIKKGSLLVVPNLNFDSIVHNRRGIYGDMNRKFDHVDQTDPDYELVTHIKSLITDPSVDFIINLHDGRGFYRTTWESAIFNPRAWGQAYIIDQKTIDDAKFGNLDEITALMANKLNQSELAENHHQFDVKNTYTKDKDEQMRMSLTYFAITHLKPALAIETSKNITELDTKVLYQLLSMEALLNHMGIEFERNFELTRETVNHLLAQYGTLAINNKFELSLNDLRPALHFVPMRKTGNVFEFSHPLGTTIDRGSYHQIMIGNIPVARLYPQHFSLTCKATAATIERDGNQERVSFGQTVRVNKTFKVLADKDFRVNLIGFVTKERDSQDGITVQKSDFISRFSTDQSETSFRAEFYDNGDFCGTITVVFEGP</sequence>
<evidence type="ECO:0000259" key="2">
    <source>
        <dbReference type="Pfam" id="PF17129"/>
    </source>
</evidence>
<evidence type="ECO:0000313" key="3">
    <source>
        <dbReference type="EMBL" id="MBN2963661.1"/>
    </source>
</evidence>
<comment type="caution">
    <text evidence="3">The sequence shown here is derived from an EMBL/GenBank/DDBJ whole genome shotgun (WGS) entry which is preliminary data.</text>
</comment>
<dbReference type="Gene3D" id="3.40.630.10">
    <property type="entry name" value="Zn peptidases"/>
    <property type="match status" value="1"/>
</dbReference>
<dbReference type="RefSeq" id="WP_205458096.1">
    <property type="nucleotide sequence ID" value="NZ_JAFHKK010000003.1"/>
</dbReference>
<proteinExistence type="predicted"/>
<dbReference type="EMBL" id="JAFHKK010000003">
    <property type="protein sequence ID" value="MBN2963661.1"/>
    <property type="molecule type" value="Genomic_DNA"/>
</dbReference>
<feature type="domain" description="Metallo-carboxypeptidase C-terminal" evidence="2">
    <location>
        <begin position="343"/>
        <end position="428"/>
    </location>
</feature>
<reference evidence="3 4" key="1">
    <citation type="submission" date="2021-02" db="EMBL/GenBank/DDBJ databases">
        <title>Sulfurospirillum tamanensis sp. nov.</title>
        <authorList>
            <person name="Frolova A."/>
            <person name="Merkel A."/>
            <person name="Slobodkin A."/>
        </authorList>
    </citation>
    <scope>NUCLEOTIDE SEQUENCE [LARGE SCALE GENOMIC DNA]</scope>
    <source>
        <strain evidence="3 4">T05b</strain>
    </source>
</reference>
<dbReference type="SUPFAM" id="SSF53187">
    <property type="entry name" value="Zn-dependent exopeptidases"/>
    <property type="match status" value="1"/>
</dbReference>
<evidence type="ECO:0000259" key="1">
    <source>
        <dbReference type="Pfam" id="PF17033"/>
    </source>
</evidence>
<evidence type="ECO:0000313" key="4">
    <source>
        <dbReference type="Proteomes" id="UP000703590"/>
    </source>
</evidence>
<organism evidence="3 4">
    <name type="scientific">Sulfurospirillum tamanense</name>
    <dbReference type="NCBI Taxonomy" id="2813362"/>
    <lineage>
        <taxon>Bacteria</taxon>
        <taxon>Pseudomonadati</taxon>
        <taxon>Campylobacterota</taxon>
        <taxon>Epsilonproteobacteria</taxon>
        <taxon>Campylobacterales</taxon>
        <taxon>Sulfurospirillaceae</taxon>
        <taxon>Sulfurospirillum</taxon>
    </lineage>
</organism>
<accession>A0ABS2WPN9</accession>
<gene>
    <name evidence="3" type="ORF">JWV37_02620</name>
</gene>